<dbReference type="AlphaFoldDB" id="A0A9X3UKA4"/>
<name>A0A9X3UKA4_9HYPH</name>
<organism evidence="2 3">
    <name type="scientific">Hoeflea prorocentri</name>
    <dbReference type="NCBI Taxonomy" id="1922333"/>
    <lineage>
        <taxon>Bacteria</taxon>
        <taxon>Pseudomonadati</taxon>
        <taxon>Pseudomonadota</taxon>
        <taxon>Alphaproteobacteria</taxon>
        <taxon>Hyphomicrobiales</taxon>
        <taxon>Rhizobiaceae</taxon>
        <taxon>Hoeflea</taxon>
    </lineage>
</organism>
<dbReference type="Pfam" id="PF01755">
    <property type="entry name" value="Glyco_transf_25"/>
    <property type="match status" value="1"/>
</dbReference>
<gene>
    <name evidence="2" type="ORF">OQ273_14460</name>
</gene>
<protein>
    <recommendedName>
        <fullName evidence="1">Glycosyl transferase family 25 domain-containing protein</fullName>
    </recommendedName>
</protein>
<evidence type="ECO:0000313" key="3">
    <source>
        <dbReference type="Proteomes" id="UP001151234"/>
    </source>
</evidence>
<proteinExistence type="predicted"/>
<keyword evidence="3" id="KW-1185">Reference proteome</keyword>
<dbReference type="InterPro" id="IPR002654">
    <property type="entry name" value="Glyco_trans_25"/>
</dbReference>
<evidence type="ECO:0000313" key="2">
    <source>
        <dbReference type="EMBL" id="MDA5399780.1"/>
    </source>
</evidence>
<evidence type="ECO:0000259" key="1">
    <source>
        <dbReference type="Pfam" id="PF01755"/>
    </source>
</evidence>
<reference evidence="2" key="1">
    <citation type="submission" date="2022-11" db="EMBL/GenBank/DDBJ databases">
        <title>Draft genome sequence of Hoeflea poritis E7-10 and Hoeflea prorocentri PM5-8, separated from scleractinian coral Porites lutea and marine dinoflagellate.</title>
        <authorList>
            <person name="Zhang G."/>
            <person name="Wei Q."/>
            <person name="Cai L."/>
        </authorList>
    </citation>
    <scope>NUCLEOTIDE SEQUENCE</scope>
    <source>
        <strain evidence="2">PM5-8</strain>
    </source>
</reference>
<dbReference type="Proteomes" id="UP001151234">
    <property type="component" value="Unassembled WGS sequence"/>
</dbReference>
<comment type="caution">
    <text evidence="2">The sequence shown here is derived from an EMBL/GenBank/DDBJ whole genome shotgun (WGS) entry which is preliminary data.</text>
</comment>
<dbReference type="EMBL" id="JAPJZI010000001">
    <property type="protein sequence ID" value="MDA5399780.1"/>
    <property type="molecule type" value="Genomic_DNA"/>
</dbReference>
<sequence>MTNSACKLPAFVLTFDGSHPQRHESVRQQMLAFEPAIEWQFVHGFAADDSRIEDLYDDALNRRYSKRPMGRGEIAAYAGHRRMMQRFIETGHDYGLFVEDDFGWRGTAAQWHHLIGNVDTVMAGKDMLKLFDFGPPKSGCVARAECGPIETVKPLSVGAGVVGYILGRDGAKKILSRKRVFRQIDEDIKYYWELGLEIWTVRPQMIAEISAGLGGSYLEKERALIKRRHRNLATSLKGNLLALRKKVLNRHHRSKGNAGPRS</sequence>
<dbReference type="RefSeq" id="WP_267991199.1">
    <property type="nucleotide sequence ID" value="NZ_JAPJZI010000001.1"/>
</dbReference>
<feature type="domain" description="Glycosyl transferase family 25" evidence="1">
    <location>
        <begin position="20"/>
        <end position="101"/>
    </location>
</feature>
<accession>A0A9X3UKA4</accession>